<dbReference type="InterPro" id="IPR036629">
    <property type="entry name" value="YjbJ_sf"/>
</dbReference>
<evidence type="ECO:0000313" key="6">
    <source>
        <dbReference type="Proteomes" id="UP000305095"/>
    </source>
</evidence>
<dbReference type="GeneID" id="92952119"/>
<dbReference type="EMBL" id="JAFICZ010000001">
    <property type="protein sequence ID" value="MBP1294722.1"/>
    <property type="molecule type" value="Genomic_DNA"/>
</dbReference>
<reference evidence="5 6" key="1">
    <citation type="submission" date="2019-05" db="EMBL/GenBank/DDBJ databases">
        <title>Draft Genome of Bradyrhizobium elkanii strain SEMIA 938, Used in Commercial Inoculants for Lupinus spp. in Brazil.</title>
        <authorList>
            <person name="Hungria M."/>
            <person name="Delamuta J.R.M."/>
            <person name="Ribeiro R.A."/>
            <person name="Nogueira M.A."/>
        </authorList>
    </citation>
    <scope>NUCLEOTIDE SEQUENCE [LARGE SCALE GENOMIC DNA]</scope>
    <source>
        <strain evidence="5 6">Semia 938</strain>
    </source>
</reference>
<dbReference type="SUPFAM" id="SSF69047">
    <property type="entry name" value="Hypothetical protein YjbJ"/>
    <property type="match status" value="1"/>
</dbReference>
<comment type="caution">
    <text evidence="3">The sequence shown here is derived from an EMBL/GenBank/DDBJ whole genome shotgun (WGS) entry which is preliminary data.</text>
</comment>
<name>A0A1E3ERV8_BRAEL</name>
<dbReference type="OrthoDB" id="7226109at2"/>
<organism evidence="3 7">
    <name type="scientific">Bradyrhizobium elkanii</name>
    <dbReference type="NCBI Taxonomy" id="29448"/>
    <lineage>
        <taxon>Bacteria</taxon>
        <taxon>Pseudomonadati</taxon>
        <taxon>Pseudomonadota</taxon>
        <taxon>Alphaproteobacteria</taxon>
        <taxon>Hyphomicrobiales</taxon>
        <taxon>Nitrobacteraceae</taxon>
        <taxon>Bradyrhizobium</taxon>
    </lineage>
</organism>
<dbReference type="Proteomes" id="UP000305095">
    <property type="component" value="Unassembled WGS sequence"/>
</dbReference>
<evidence type="ECO:0000259" key="2">
    <source>
        <dbReference type="Pfam" id="PF05532"/>
    </source>
</evidence>
<evidence type="ECO:0000256" key="1">
    <source>
        <dbReference type="ARBA" id="ARBA00009129"/>
    </source>
</evidence>
<dbReference type="Proteomes" id="UP001565471">
    <property type="component" value="Unassembled WGS sequence"/>
</dbReference>
<evidence type="ECO:0000313" key="5">
    <source>
        <dbReference type="EMBL" id="TKV82106.1"/>
    </source>
</evidence>
<feature type="domain" description="CsbD-like" evidence="2">
    <location>
        <begin position="6"/>
        <end position="53"/>
    </location>
</feature>
<reference evidence="4 8" key="3">
    <citation type="submission" date="2024-07" db="EMBL/GenBank/DDBJ databases">
        <title>Genomic Encyclopedia of Type Strains, Phase V (KMG-V): Genome sequencing to study the core and pangenomes of soil and plant-associated prokaryotes.</title>
        <authorList>
            <person name="Whitman W."/>
        </authorList>
    </citation>
    <scope>NUCLEOTIDE SEQUENCE [LARGE SCALE GENOMIC DNA]</scope>
    <source>
        <strain evidence="4 8">USDA 415</strain>
    </source>
</reference>
<reference evidence="3" key="2">
    <citation type="submission" date="2021-02" db="EMBL/GenBank/DDBJ databases">
        <title>Genomic Encyclopedia of Type Strains, Phase IV (KMG-V): Genome sequencing to study the core and pangenomes of soil and plant-associated prokaryotes.</title>
        <authorList>
            <person name="Whitman W."/>
        </authorList>
    </citation>
    <scope>NUCLEOTIDE SEQUENCE</scope>
    <source>
        <strain evidence="3">USDA 406</strain>
    </source>
</reference>
<dbReference type="InterPro" id="IPR008462">
    <property type="entry name" value="CsbD"/>
</dbReference>
<dbReference type="EMBL" id="SZZP01000005">
    <property type="protein sequence ID" value="TKV82106.1"/>
    <property type="molecule type" value="Genomic_DNA"/>
</dbReference>
<sequence length="67" mass="7042">MGSTTDRIKGTANEAIGRFKRRLGKVTGSPAMQGRGAILEAKGKGQKALGGIKRIVGRVTAAAHWPR</sequence>
<evidence type="ECO:0000313" key="8">
    <source>
        <dbReference type="Proteomes" id="UP001565471"/>
    </source>
</evidence>
<protein>
    <submittedName>
        <fullName evidence="5">CsbD family protein</fullName>
    </submittedName>
    <submittedName>
        <fullName evidence="3">Uncharacterized protein YjbJ (UPF0337 family)</fullName>
    </submittedName>
</protein>
<evidence type="ECO:0000313" key="7">
    <source>
        <dbReference type="Proteomes" id="UP000673383"/>
    </source>
</evidence>
<comment type="similarity">
    <text evidence="1">Belongs to the UPF0337 (CsbD) family.</text>
</comment>
<dbReference type="Proteomes" id="UP000673383">
    <property type="component" value="Unassembled WGS sequence"/>
</dbReference>
<dbReference type="eggNOG" id="COG3237">
    <property type="taxonomic scope" value="Bacteria"/>
</dbReference>
<accession>A0A1E3ERV8</accession>
<gene>
    <name evidence="4" type="ORF">ABIF29_006751</name>
    <name evidence="5" type="ORF">FDV58_10785</name>
    <name evidence="3" type="ORF">JOH49_004475</name>
</gene>
<keyword evidence="8" id="KW-1185">Reference proteome</keyword>
<dbReference type="AlphaFoldDB" id="A0A1E3ERV8"/>
<proteinExistence type="inferred from homology"/>
<dbReference type="RefSeq" id="WP_016846210.1">
    <property type="nucleotide sequence ID" value="NZ_BJNL01000016.1"/>
</dbReference>
<evidence type="ECO:0000313" key="3">
    <source>
        <dbReference type="EMBL" id="MBP1294722.1"/>
    </source>
</evidence>
<dbReference type="EMBL" id="JBGBZA010000002">
    <property type="protein sequence ID" value="MEY9319952.1"/>
    <property type="molecule type" value="Genomic_DNA"/>
</dbReference>
<evidence type="ECO:0000313" key="4">
    <source>
        <dbReference type="EMBL" id="MEY9319952.1"/>
    </source>
</evidence>
<dbReference type="Pfam" id="PF05532">
    <property type="entry name" value="CsbD"/>
    <property type="match status" value="1"/>
</dbReference>